<dbReference type="SUPFAM" id="SSF109604">
    <property type="entry name" value="HD-domain/PDEase-like"/>
    <property type="match status" value="1"/>
</dbReference>
<dbReference type="InterPro" id="IPR013976">
    <property type="entry name" value="HDOD"/>
</dbReference>
<dbReference type="Pfam" id="PF08668">
    <property type="entry name" value="HDOD"/>
    <property type="match status" value="1"/>
</dbReference>
<dbReference type="Proteomes" id="UP000885779">
    <property type="component" value="Unassembled WGS sequence"/>
</dbReference>
<feature type="domain" description="HDOD" evidence="1">
    <location>
        <begin position="23"/>
        <end position="219"/>
    </location>
</feature>
<dbReference type="PANTHER" id="PTHR33525:SF3">
    <property type="entry name" value="RIBONUCLEASE Y"/>
    <property type="match status" value="1"/>
</dbReference>
<reference evidence="2" key="1">
    <citation type="journal article" date="2020" name="mSystems">
        <title>Genome- and Community-Level Interaction Insights into Carbon Utilization and Element Cycling Functions of Hydrothermarchaeota in Hydrothermal Sediment.</title>
        <authorList>
            <person name="Zhou Z."/>
            <person name="Liu Y."/>
            <person name="Xu W."/>
            <person name="Pan J."/>
            <person name="Luo Z.H."/>
            <person name="Li M."/>
        </authorList>
    </citation>
    <scope>NUCLEOTIDE SEQUENCE [LARGE SCALE GENOMIC DNA]</scope>
    <source>
        <strain evidence="2">HyVt-577</strain>
    </source>
</reference>
<organism evidence="2">
    <name type="scientific">Caldithrix abyssi</name>
    <dbReference type="NCBI Taxonomy" id="187145"/>
    <lineage>
        <taxon>Bacteria</taxon>
        <taxon>Pseudomonadati</taxon>
        <taxon>Calditrichota</taxon>
        <taxon>Calditrichia</taxon>
        <taxon>Calditrichales</taxon>
        <taxon>Calditrichaceae</taxon>
        <taxon>Caldithrix</taxon>
    </lineage>
</organism>
<dbReference type="PROSITE" id="PS51833">
    <property type="entry name" value="HDOD"/>
    <property type="match status" value="1"/>
</dbReference>
<dbReference type="InterPro" id="IPR006675">
    <property type="entry name" value="HDIG_dom"/>
</dbReference>
<sequence length="292" mass="33200">MDEVIITKPSPERILKAIDDSDIASIGSVISGIMRVINDPRSTAKDLREIIELDPPLTAKILRFTNSAYYAPKQPIEEIDKAIVWLGFEVLREIALSQKASQVFDQANETPGFSGKDLWKHSVAVALFAKYLYRREFGLRGENIYTAGLLHDIGIIAENQIIHSDFVRVQQQVQEFAKSLDEVETQLLGFDHAYLGNQISRHWNLPEDLQTVIAFHHHPLNAPAEHQKAVFSLYVADTVIQNNEIGYCDSPQWDETLYRQCVDHLRVKDHALNAIREEVMEEIKKLEGMGLL</sequence>
<dbReference type="NCBIfam" id="TIGR00277">
    <property type="entry name" value="HDIG"/>
    <property type="match status" value="1"/>
</dbReference>
<comment type="caution">
    <text evidence="2">The sequence shown here is derived from an EMBL/GenBank/DDBJ whole genome shotgun (WGS) entry which is preliminary data.</text>
</comment>
<evidence type="ECO:0000259" key="1">
    <source>
        <dbReference type="PROSITE" id="PS51833"/>
    </source>
</evidence>
<dbReference type="EMBL" id="DRQG01000024">
    <property type="protein sequence ID" value="HGY54648.1"/>
    <property type="molecule type" value="Genomic_DNA"/>
</dbReference>
<proteinExistence type="predicted"/>
<name>A0A7V4WUB1_CALAY</name>
<dbReference type="InterPro" id="IPR003607">
    <property type="entry name" value="HD/PDEase_dom"/>
</dbReference>
<dbReference type="SMART" id="SM00471">
    <property type="entry name" value="HDc"/>
    <property type="match status" value="1"/>
</dbReference>
<dbReference type="InterPro" id="IPR052340">
    <property type="entry name" value="RNase_Y/CdgJ"/>
</dbReference>
<dbReference type="AlphaFoldDB" id="A0A7V4WUB1"/>
<gene>
    <name evidence="2" type="ORF">ENK44_03005</name>
</gene>
<dbReference type="CDD" id="cd00077">
    <property type="entry name" value="HDc"/>
    <property type="match status" value="1"/>
</dbReference>
<dbReference type="PANTHER" id="PTHR33525">
    <property type="match status" value="1"/>
</dbReference>
<evidence type="ECO:0000313" key="2">
    <source>
        <dbReference type="EMBL" id="HGY54648.1"/>
    </source>
</evidence>
<protein>
    <submittedName>
        <fullName evidence="2">HDOD domain-containing protein</fullName>
    </submittedName>
</protein>
<accession>A0A7V4WUB1</accession>
<dbReference type="Gene3D" id="1.10.3210.10">
    <property type="entry name" value="Hypothetical protein af1432"/>
    <property type="match status" value="1"/>
</dbReference>